<dbReference type="PANTHER" id="PTHR26392:SF92">
    <property type="entry name" value="PROTEIN KINASE DOMAIN-CONTAINING PROTEIN"/>
    <property type="match status" value="1"/>
</dbReference>
<dbReference type="InterPro" id="IPR000719">
    <property type="entry name" value="Prot_kinase_dom"/>
</dbReference>
<organism evidence="5 7">
    <name type="scientific">Lingula anatina</name>
    <name type="common">Brachiopod</name>
    <name type="synonym">Lingula unguis</name>
    <dbReference type="NCBI Taxonomy" id="7574"/>
    <lineage>
        <taxon>Eukaryota</taxon>
        <taxon>Metazoa</taxon>
        <taxon>Spiralia</taxon>
        <taxon>Lophotrochozoa</taxon>
        <taxon>Brachiopoda</taxon>
        <taxon>Linguliformea</taxon>
        <taxon>Lingulata</taxon>
        <taxon>Lingulida</taxon>
        <taxon>Linguloidea</taxon>
        <taxon>Lingulidae</taxon>
        <taxon>Lingula</taxon>
    </lineage>
</organism>
<evidence type="ECO:0000256" key="3">
    <source>
        <dbReference type="SAM" id="Phobius"/>
    </source>
</evidence>
<dbReference type="SUPFAM" id="SSF56112">
    <property type="entry name" value="Protein kinase-like (PK-like)"/>
    <property type="match status" value="1"/>
</dbReference>
<accession>A0A1S3K487</accession>
<dbReference type="STRING" id="7574.A0A1S3K487"/>
<keyword evidence="3" id="KW-1133">Transmembrane helix</keyword>
<dbReference type="SUPFAM" id="SSF52540">
    <property type="entry name" value="P-loop containing nucleoside triphosphate hydrolases"/>
    <property type="match status" value="2"/>
</dbReference>
<dbReference type="RefSeq" id="XP_013417337.1">
    <property type="nucleotide sequence ID" value="XM_013561883.1"/>
</dbReference>
<sequence length="1027" mass="117306">MANIIDITLDTIESLNDSVEAFDICDRFEIYTDDIEDLQDLKERLRLHFEAEHSQVPRLERAADVFAELRENDTQRRNALQSIFKTIKESLPLLDLSILKRLEAENVVSESADTNVRKRITMLETGNCPILVAGETSSGKSTLLNLLLGKKILPEAHLSCTAAITRIKYGEEPRVFKVTHQPDGSRKSSEVPIKKPDDLCSSLEPVLFPKGAAREDELEKCTVDVYLPFELLKSGVYIIDSPGIGESGVMDDVVLDFIANNDVFAFIYVIMTDKSGGVQEDRIQKLLRQLQDMKDTAGEPIFDPGCAIFVCNRWDLVPEDAREKALENVNLAVSEGWNRPMDSSKQIFTLSAKMAWQHSQAGYMTHDYRRLVRGIKGLIPVSLQRRTEHVHRWGKHMVERTIDCAQQYLHSANLTRDELEAQHNSQKKRLDRLEKKSEEILKKLDEHLYKECETITDSLSKYLSSDPVCAQVTSWTNAEAPYGFSWNYLEGRIEDAICKRIIDAIRSWETDEKHFETLKKDLFKKFTREFQLIESELRMIENMLERSSETDSSESRDLAAYMELQDLMDNEVNKMSIVDFNLGEKIALGLFSPIILPIGALGMLLASPAFLFVDVKKHVRKRKEKQILKQYDQKKCEFLRDRSSEALKIMAKRDVTKAYVDAQLQEARDHLQMMRESIPQLISSTRKYMQSIKEDQRSKEQLIDTYDPVVKKFTRVNRALEDFAITRLLSYDYNETDVEADIRLVKGPTSYKGNWTEVFSAILKSPKGQSLKISVKRYKGATCEKQVREDIIEMRKMKQQKRRFIPTILGTYLDPTTELPSLILTPRLTSLRVLSSGKGSRKVVPGQLVQCLLKEPIDCLIQLAAALAYLHKNGFVCLDLSMDTVMITAGRDKTVKLVNISKPVTMPPPDPNSTIGSMVYLPYSVLDGTKPYDADANIYALGLMMWEIWHNEHVYKSQRILVVGDFIAGIRQGNFPPEFETGKMDPTLEAYWEKTMRACLSGEIAIKDCRDRMHGIKDLLNRKESAV</sequence>
<comment type="similarity">
    <text evidence="1">Belongs to the protein kinase superfamily. TKL Ser/Thr protein kinase family. ROCO subfamily.</text>
</comment>
<dbReference type="InterPro" id="IPR027417">
    <property type="entry name" value="P-loop_NTPase"/>
</dbReference>
<dbReference type="Gene3D" id="1.10.510.10">
    <property type="entry name" value="Transferase(Phosphotransferase) domain 1"/>
    <property type="match status" value="1"/>
</dbReference>
<keyword evidence="2" id="KW-0175">Coiled coil</keyword>
<name>A0A1S3K487_LINAN</name>
<reference evidence="6 7" key="1">
    <citation type="submission" date="2025-04" db="UniProtKB">
        <authorList>
            <consortium name="RefSeq"/>
        </authorList>
    </citation>
    <scope>IDENTIFICATION</scope>
    <source>
        <tissue evidence="6 7">Gonads</tissue>
    </source>
</reference>
<proteinExistence type="inferred from homology"/>
<dbReference type="RefSeq" id="XP_013417336.1">
    <property type="nucleotide sequence ID" value="XM_013561882.1"/>
</dbReference>
<dbReference type="GeneID" id="106178620"/>
<feature type="transmembrane region" description="Helical" evidence="3">
    <location>
        <begin position="586"/>
        <end position="613"/>
    </location>
</feature>
<evidence type="ECO:0000256" key="1">
    <source>
        <dbReference type="ARBA" id="ARBA00008171"/>
    </source>
</evidence>
<feature type="domain" description="Protein kinase" evidence="4">
    <location>
        <begin position="744"/>
        <end position="1027"/>
    </location>
</feature>
<keyword evidence="5" id="KW-1185">Reference proteome</keyword>
<evidence type="ECO:0000313" key="5">
    <source>
        <dbReference type="Proteomes" id="UP000085678"/>
    </source>
</evidence>
<dbReference type="KEGG" id="lak:106178620"/>
<dbReference type="OrthoDB" id="8927528at2759"/>
<dbReference type="Gene3D" id="3.40.50.300">
    <property type="entry name" value="P-loop containing nucleotide triphosphate hydrolases"/>
    <property type="match status" value="1"/>
</dbReference>
<dbReference type="GO" id="GO:0005524">
    <property type="term" value="F:ATP binding"/>
    <property type="evidence" value="ECO:0007669"/>
    <property type="project" value="InterPro"/>
</dbReference>
<dbReference type="InterPro" id="IPR001245">
    <property type="entry name" value="Ser-Thr/Tyr_kinase_cat_dom"/>
</dbReference>
<dbReference type="SMART" id="SM00220">
    <property type="entry name" value="S_TKc"/>
    <property type="match status" value="1"/>
</dbReference>
<dbReference type="AlphaFoldDB" id="A0A1S3K487"/>
<evidence type="ECO:0000259" key="4">
    <source>
        <dbReference type="PROSITE" id="PS50011"/>
    </source>
</evidence>
<dbReference type="Proteomes" id="UP000085678">
    <property type="component" value="Unplaced"/>
</dbReference>
<dbReference type="GO" id="GO:0004672">
    <property type="term" value="F:protein kinase activity"/>
    <property type="evidence" value="ECO:0007669"/>
    <property type="project" value="InterPro"/>
</dbReference>
<evidence type="ECO:0000256" key="2">
    <source>
        <dbReference type="SAM" id="Coils"/>
    </source>
</evidence>
<protein>
    <submittedName>
        <fullName evidence="6 7">Uncharacterized protein LOC106178620</fullName>
    </submittedName>
</protein>
<evidence type="ECO:0000313" key="7">
    <source>
        <dbReference type="RefSeq" id="XP_013417337.1"/>
    </source>
</evidence>
<feature type="coiled-coil region" evidence="2">
    <location>
        <begin position="409"/>
        <end position="450"/>
    </location>
</feature>
<gene>
    <name evidence="6 7" type="primary">LOC106178620</name>
</gene>
<dbReference type="PANTHER" id="PTHR26392">
    <property type="entry name" value="MITOGEN-ACTIVATED PROTEIN KINASE KINASE KINASE 7-RELATED"/>
    <property type="match status" value="1"/>
</dbReference>
<dbReference type="Pfam" id="PF00350">
    <property type="entry name" value="Dynamin_N"/>
    <property type="match status" value="1"/>
</dbReference>
<dbReference type="InterPro" id="IPR011009">
    <property type="entry name" value="Kinase-like_dom_sf"/>
</dbReference>
<keyword evidence="3" id="KW-0812">Transmembrane</keyword>
<dbReference type="InterPro" id="IPR045063">
    <property type="entry name" value="Dynamin_N"/>
</dbReference>
<evidence type="ECO:0000313" key="6">
    <source>
        <dbReference type="RefSeq" id="XP_013417336.1"/>
    </source>
</evidence>
<dbReference type="PROSITE" id="PS50011">
    <property type="entry name" value="PROTEIN_KINASE_DOM"/>
    <property type="match status" value="1"/>
</dbReference>
<keyword evidence="3" id="KW-0472">Membrane</keyword>
<dbReference type="Pfam" id="PF07714">
    <property type="entry name" value="PK_Tyr_Ser-Thr"/>
    <property type="match status" value="1"/>
</dbReference>